<dbReference type="CDD" id="cd00130">
    <property type="entry name" value="PAS"/>
    <property type="match status" value="1"/>
</dbReference>
<dbReference type="InterPro" id="IPR013656">
    <property type="entry name" value="PAS_4"/>
</dbReference>
<feature type="domain" description="Response regulatory" evidence="10">
    <location>
        <begin position="438"/>
        <end position="554"/>
    </location>
</feature>
<protein>
    <recommendedName>
        <fullName evidence="3">histidine kinase</fullName>
        <ecNumber evidence="3">2.7.13.3</ecNumber>
    </recommendedName>
</protein>
<dbReference type="Gene3D" id="3.30.565.10">
    <property type="entry name" value="Histidine kinase-like ATPase, C-terminal domain"/>
    <property type="match status" value="1"/>
</dbReference>
<evidence type="ECO:0000256" key="4">
    <source>
        <dbReference type="ARBA" id="ARBA00022553"/>
    </source>
</evidence>
<dbReference type="CDD" id="cd00082">
    <property type="entry name" value="HisKA"/>
    <property type="match status" value="1"/>
</dbReference>
<dbReference type="NCBIfam" id="TIGR00229">
    <property type="entry name" value="sensory_box"/>
    <property type="match status" value="1"/>
</dbReference>
<evidence type="ECO:0000256" key="1">
    <source>
        <dbReference type="ARBA" id="ARBA00000085"/>
    </source>
</evidence>
<dbReference type="Gene3D" id="3.40.50.2300">
    <property type="match status" value="1"/>
</dbReference>
<dbReference type="InterPro" id="IPR035965">
    <property type="entry name" value="PAS-like_dom_sf"/>
</dbReference>
<dbReference type="OrthoDB" id="9810730at2"/>
<dbReference type="Proteomes" id="UP000199416">
    <property type="component" value="Unassembled WGS sequence"/>
</dbReference>
<evidence type="ECO:0000256" key="3">
    <source>
        <dbReference type="ARBA" id="ARBA00012438"/>
    </source>
</evidence>
<dbReference type="InterPro" id="IPR000014">
    <property type="entry name" value="PAS"/>
</dbReference>
<dbReference type="InterPro" id="IPR005467">
    <property type="entry name" value="His_kinase_dom"/>
</dbReference>
<evidence type="ECO:0000259" key="10">
    <source>
        <dbReference type="PROSITE" id="PS50110"/>
    </source>
</evidence>
<dbReference type="InterPro" id="IPR001789">
    <property type="entry name" value="Sig_transdc_resp-reg_receiver"/>
</dbReference>
<dbReference type="Gene3D" id="1.10.287.130">
    <property type="match status" value="1"/>
</dbReference>
<dbReference type="PROSITE" id="PS50110">
    <property type="entry name" value="RESPONSE_REGULATORY"/>
    <property type="match status" value="1"/>
</dbReference>
<gene>
    <name evidence="11" type="ORF">SAMN05660690_2347</name>
</gene>
<evidence type="ECO:0000256" key="7">
    <source>
        <dbReference type="PROSITE-ProRule" id="PRU00169"/>
    </source>
</evidence>
<keyword evidence="5" id="KW-0418">Kinase</keyword>
<dbReference type="Pfam" id="PF08448">
    <property type="entry name" value="PAS_4"/>
    <property type="match status" value="1"/>
</dbReference>
<dbReference type="EMBL" id="FMZF01000003">
    <property type="protein sequence ID" value="SDC73717.1"/>
    <property type="molecule type" value="Genomic_DNA"/>
</dbReference>
<dbReference type="InterPro" id="IPR003661">
    <property type="entry name" value="HisK_dim/P_dom"/>
</dbReference>
<dbReference type="InterPro" id="IPR003594">
    <property type="entry name" value="HATPase_dom"/>
</dbReference>
<dbReference type="InterPro" id="IPR036097">
    <property type="entry name" value="HisK_dim/P_sf"/>
</dbReference>
<dbReference type="Gene3D" id="3.30.450.20">
    <property type="entry name" value="PAS domain"/>
    <property type="match status" value="1"/>
</dbReference>
<dbReference type="InterPro" id="IPR004358">
    <property type="entry name" value="Sig_transdc_His_kin-like_C"/>
</dbReference>
<organism evidence="11 12">
    <name type="scientific">Geodermatophilus telluris</name>
    <dbReference type="NCBI Taxonomy" id="1190417"/>
    <lineage>
        <taxon>Bacteria</taxon>
        <taxon>Bacillati</taxon>
        <taxon>Actinomycetota</taxon>
        <taxon>Actinomycetes</taxon>
        <taxon>Geodermatophilales</taxon>
        <taxon>Geodermatophilaceae</taxon>
        <taxon>Geodermatophilus</taxon>
    </lineage>
</organism>
<name>A0A1G6P2Q8_9ACTN</name>
<dbReference type="SUPFAM" id="SSF47384">
    <property type="entry name" value="Homodimeric domain of signal transducing histidine kinase"/>
    <property type="match status" value="1"/>
</dbReference>
<dbReference type="SMART" id="SM00091">
    <property type="entry name" value="PAS"/>
    <property type="match status" value="1"/>
</dbReference>
<evidence type="ECO:0000256" key="6">
    <source>
        <dbReference type="ARBA" id="ARBA00023012"/>
    </source>
</evidence>
<keyword evidence="8" id="KW-0175">Coiled coil</keyword>
<comment type="subcellular location">
    <subcellularLocation>
        <location evidence="2">Cell membrane</location>
    </subcellularLocation>
</comment>
<dbReference type="CDD" id="cd00075">
    <property type="entry name" value="HATPase"/>
    <property type="match status" value="1"/>
</dbReference>
<dbReference type="InterPro" id="IPR011006">
    <property type="entry name" value="CheY-like_superfamily"/>
</dbReference>
<proteinExistence type="predicted"/>
<keyword evidence="4 7" id="KW-0597">Phosphoprotein</keyword>
<dbReference type="Pfam" id="PF00512">
    <property type="entry name" value="HisKA"/>
    <property type="match status" value="1"/>
</dbReference>
<reference evidence="12" key="1">
    <citation type="submission" date="2016-10" db="EMBL/GenBank/DDBJ databases">
        <authorList>
            <person name="Varghese N."/>
            <person name="Submissions S."/>
        </authorList>
    </citation>
    <scope>NUCLEOTIDE SEQUENCE [LARGE SCALE GENOMIC DNA]</scope>
    <source>
        <strain evidence="12">DSM 45421</strain>
    </source>
</reference>
<dbReference type="STRING" id="1190417.SAMN05660690_2347"/>
<keyword evidence="12" id="KW-1185">Reference proteome</keyword>
<dbReference type="GO" id="GO:0005886">
    <property type="term" value="C:plasma membrane"/>
    <property type="evidence" value="ECO:0007669"/>
    <property type="project" value="UniProtKB-SubCell"/>
</dbReference>
<dbReference type="InterPro" id="IPR036890">
    <property type="entry name" value="HATPase_C_sf"/>
</dbReference>
<dbReference type="AlphaFoldDB" id="A0A1G6P2Q8"/>
<dbReference type="SMART" id="SM00387">
    <property type="entry name" value="HATPase_c"/>
    <property type="match status" value="1"/>
</dbReference>
<sequence length="579" mass="61839">MTSAHELDFRALFQASPSPYLVMTADFVILAVNRAYAEATFVDPDAVVGRPMFDVFPDNPDDPLADGVVNLRRSLETVVRTGSPDALALQRYDVRAPDGTFVTRYWSPVNTPVLDDDGRVAVVIHRVQDVTDLVRLREAGQERQRWEVALLTRLEQMEADLFTRAREVQDANQRLRELNDQLEMTTAALRAQTRAKDQFLATLSHELRNPLAAVRAALDVLALDLSGHPALDVLDRQSGALTRMSDDLLDAARGLTGRLAVRRQRIDLRAVVEQAVHDTGSTRGTAGRPVGLHLPSTPVIVSGDPVRLAQAIANLLDNAYKYTPAGAAITVELAAHAEVAELRVRDTGPGLPPDLAGSLFEPFTRAADPGRGAPEGLGLGLAVVRGIVEAHGGTVTARSDPAVGGAVFSVRLPVLTSSEEGADQGAAPSTAAPTASLRVLVIDDNEDLARFYASLLRELGHEVTLASSGEGGVAAAQEPFDVVLCDIALGAGIDGYEVARRLRGSRAHRSTGLVAVSGFGREEDRVRAREAGFDRHLTKPLGMDDLDQLLRSLAGDAAERGARLSAAEPVDEEHGGDAG</sequence>
<dbReference type="SMART" id="SM00448">
    <property type="entry name" value="REC"/>
    <property type="match status" value="1"/>
</dbReference>
<accession>A0A1G6P2Q8</accession>
<dbReference type="RefSeq" id="WP_091366035.1">
    <property type="nucleotide sequence ID" value="NZ_FMZF01000003.1"/>
</dbReference>
<evidence type="ECO:0000313" key="11">
    <source>
        <dbReference type="EMBL" id="SDC73717.1"/>
    </source>
</evidence>
<dbReference type="SMART" id="SM00388">
    <property type="entry name" value="HisKA"/>
    <property type="match status" value="1"/>
</dbReference>
<feature type="modified residue" description="4-aspartylphosphate" evidence="7">
    <location>
        <position position="486"/>
    </location>
</feature>
<dbReference type="SUPFAM" id="SSF52172">
    <property type="entry name" value="CheY-like"/>
    <property type="match status" value="1"/>
</dbReference>
<feature type="coiled-coil region" evidence="8">
    <location>
        <begin position="165"/>
        <end position="195"/>
    </location>
</feature>
<evidence type="ECO:0000256" key="2">
    <source>
        <dbReference type="ARBA" id="ARBA00004236"/>
    </source>
</evidence>
<dbReference type="Pfam" id="PF02518">
    <property type="entry name" value="HATPase_c"/>
    <property type="match status" value="1"/>
</dbReference>
<dbReference type="PANTHER" id="PTHR43547:SF2">
    <property type="entry name" value="HYBRID SIGNAL TRANSDUCTION HISTIDINE KINASE C"/>
    <property type="match status" value="1"/>
</dbReference>
<evidence type="ECO:0000256" key="5">
    <source>
        <dbReference type="ARBA" id="ARBA00022777"/>
    </source>
</evidence>
<dbReference type="GO" id="GO:0000155">
    <property type="term" value="F:phosphorelay sensor kinase activity"/>
    <property type="evidence" value="ECO:0007669"/>
    <property type="project" value="InterPro"/>
</dbReference>
<keyword evidence="5" id="KW-0808">Transferase</keyword>
<evidence type="ECO:0000259" key="9">
    <source>
        <dbReference type="PROSITE" id="PS50109"/>
    </source>
</evidence>
<dbReference type="EC" id="2.7.13.3" evidence="3"/>
<dbReference type="PANTHER" id="PTHR43547">
    <property type="entry name" value="TWO-COMPONENT HISTIDINE KINASE"/>
    <property type="match status" value="1"/>
</dbReference>
<dbReference type="SUPFAM" id="SSF55874">
    <property type="entry name" value="ATPase domain of HSP90 chaperone/DNA topoisomerase II/histidine kinase"/>
    <property type="match status" value="1"/>
</dbReference>
<dbReference type="PROSITE" id="PS50109">
    <property type="entry name" value="HIS_KIN"/>
    <property type="match status" value="1"/>
</dbReference>
<comment type="catalytic activity">
    <reaction evidence="1">
        <text>ATP + protein L-histidine = ADP + protein N-phospho-L-histidine.</text>
        <dbReference type="EC" id="2.7.13.3"/>
    </reaction>
</comment>
<keyword evidence="6" id="KW-0902">Two-component regulatory system</keyword>
<feature type="domain" description="Histidine kinase" evidence="9">
    <location>
        <begin position="202"/>
        <end position="416"/>
    </location>
</feature>
<dbReference type="Pfam" id="PF00072">
    <property type="entry name" value="Response_reg"/>
    <property type="match status" value="1"/>
</dbReference>
<evidence type="ECO:0000313" key="12">
    <source>
        <dbReference type="Proteomes" id="UP000199416"/>
    </source>
</evidence>
<dbReference type="SUPFAM" id="SSF55785">
    <property type="entry name" value="PYP-like sensor domain (PAS domain)"/>
    <property type="match status" value="1"/>
</dbReference>
<evidence type="ECO:0000256" key="8">
    <source>
        <dbReference type="SAM" id="Coils"/>
    </source>
</evidence>
<dbReference type="PRINTS" id="PR00344">
    <property type="entry name" value="BCTRLSENSOR"/>
</dbReference>